<feature type="non-terminal residue" evidence="2">
    <location>
        <position position="1"/>
    </location>
</feature>
<evidence type="ECO:0000313" key="3">
    <source>
        <dbReference type="Proteomes" id="UP000485058"/>
    </source>
</evidence>
<keyword evidence="3" id="KW-1185">Reference proteome</keyword>
<organism evidence="2 3">
    <name type="scientific">Haematococcus lacustris</name>
    <name type="common">Green alga</name>
    <name type="synonym">Haematococcus pluvialis</name>
    <dbReference type="NCBI Taxonomy" id="44745"/>
    <lineage>
        <taxon>Eukaryota</taxon>
        <taxon>Viridiplantae</taxon>
        <taxon>Chlorophyta</taxon>
        <taxon>core chlorophytes</taxon>
        <taxon>Chlorophyceae</taxon>
        <taxon>CS clade</taxon>
        <taxon>Chlamydomonadales</taxon>
        <taxon>Haematococcaceae</taxon>
        <taxon>Haematococcus</taxon>
    </lineage>
</organism>
<name>A0A699Y738_HAELA</name>
<evidence type="ECO:0000313" key="2">
    <source>
        <dbReference type="EMBL" id="GFH06040.1"/>
    </source>
</evidence>
<accession>A0A699Y738</accession>
<dbReference type="EMBL" id="BLLF01000019">
    <property type="protein sequence ID" value="GFH06040.1"/>
    <property type="molecule type" value="Genomic_DNA"/>
</dbReference>
<evidence type="ECO:0000256" key="1">
    <source>
        <dbReference type="SAM" id="MobiDB-lite"/>
    </source>
</evidence>
<proteinExistence type="predicted"/>
<feature type="region of interest" description="Disordered" evidence="1">
    <location>
        <begin position="1"/>
        <end position="33"/>
    </location>
</feature>
<protein>
    <submittedName>
        <fullName evidence="2">Uncharacterized protein</fullName>
    </submittedName>
</protein>
<sequence length="33" mass="3514">ARQEQRLGGPVGFGRGPDSRAADCPGHPCEVHR</sequence>
<reference evidence="2 3" key="1">
    <citation type="submission" date="2020-02" db="EMBL/GenBank/DDBJ databases">
        <title>Draft genome sequence of Haematococcus lacustris strain NIES-144.</title>
        <authorList>
            <person name="Morimoto D."/>
            <person name="Nakagawa S."/>
            <person name="Yoshida T."/>
            <person name="Sawayama S."/>
        </authorList>
    </citation>
    <scope>NUCLEOTIDE SEQUENCE [LARGE SCALE GENOMIC DNA]</scope>
    <source>
        <strain evidence="2 3">NIES-144</strain>
    </source>
</reference>
<gene>
    <name evidence="2" type="ORF">HaLaN_00604</name>
</gene>
<dbReference type="AlphaFoldDB" id="A0A699Y738"/>
<feature type="non-terminal residue" evidence="2">
    <location>
        <position position="33"/>
    </location>
</feature>
<comment type="caution">
    <text evidence="2">The sequence shown here is derived from an EMBL/GenBank/DDBJ whole genome shotgun (WGS) entry which is preliminary data.</text>
</comment>
<dbReference type="Proteomes" id="UP000485058">
    <property type="component" value="Unassembled WGS sequence"/>
</dbReference>